<dbReference type="PRINTS" id="PR00111">
    <property type="entry name" value="ABHYDROLASE"/>
</dbReference>
<protein>
    <submittedName>
        <fullName evidence="2">Alpha/beta hydrolase fold protein</fullName>
    </submittedName>
</protein>
<dbReference type="AlphaFoldDB" id="Q47C70"/>
<dbReference type="SUPFAM" id="SSF53474">
    <property type="entry name" value="alpha/beta-Hydrolases"/>
    <property type="match status" value="1"/>
</dbReference>
<dbReference type="PANTHER" id="PTHR43798:SF33">
    <property type="entry name" value="HYDROLASE, PUTATIVE (AFU_ORTHOLOGUE AFUA_2G14860)-RELATED"/>
    <property type="match status" value="1"/>
</dbReference>
<gene>
    <name evidence="2" type="ordered locus">Daro_2831</name>
</gene>
<organism evidence="2">
    <name type="scientific">Dechloromonas aromatica (strain RCB)</name>
    <dbReference type="NCBI Taxonomy" id="159087"/>
    <lineage>
        <taxon>Bacteria</taxon>
        <taxon>Pseudomonadati</taxon>
        <taxon>Pseudomonadota</taxon>
        <taxon>Betaproteobacteria</taxon>
        <taxon>Rhodocyclales</taxon>
        <taxon>Azonexaceae</taxon>
        <taxon>Dechloromonas</taxon>
    </lineage>
</organism>
<dbReference type="STRING" id="159087.Daro_2831"/>
<evidence type="ECO:0000259" key="1">
    <source>
        <dbReference type="Pfam" id="PF00561"/>
    </source>
</evidence>
<dbReference type="OrthoDB" id="8543939at2"/>
<reference evidence="2" key="1">
    <citation type="submission" date="2005-08" db="EMBL/GenBank/DDBJ databases">
        <title>Complete sequence of Dechloromonas aromatica RCB.</title>
        <authorList>
            <person name="Salinero K.K."/>
            <person name="Copeland A."/>
            <person name="Lucas S."/>
            <person name="Lapidus A."/>
            <person name="Barry K."/>
            <person name="Detter J.C."/>
            <person name="Glavina T."/>
            <person name="Hammon N."/>
            <person name="Israni S."/>
            <person name="Pitluck S."/>
            <person name="Di Bartolo G."/>
            <person name="Trong S."/>
            <person name="Schmutz J."/>
            <person name="Larimer F."/>
            <person name="Land M."/>
            <person name="Ivanova N."/>
            <person name="Richardson P."/>
        </authorList>
    </citation>
    <scope>NUCLEOTIDE SEQUENCE</scope>
    <source>
        <strain evidence="2">RCB</strain>
    </source>
</reference>
<dbReference type="InterPro" id="IPR050266">
    <property type="entry name" value="AB_hydrolase_sf"/>
</dbReference>
<dbReference type="HOGENOM" id="CLU_020336_1_0_4"/>
<dbReference type="KEGG" id="dar:Daro_2831"/>
<dbReference type="InterPro" id="IPR000073">
    <property type="entry name" value="AB_hydrolase_1"/>
</dbReference>
<dbReference type="EMBL" id="CP000089">
    <property type="protein sequence ID" value="AAZ47561.1"/>
    <property type="molecule type" value="Genomic_DNA"/>
</dbReference>
<dbReference type="GO" id="GO:0016020">
    <property type="term" value="C:membrane"/>
    <property type="evidence" value="ECO:0007669"/>
    <property type="project" value="TreeGrafter"/>
</dbReference>
<name>Q47C70_DECAR</name>
<dbReference type="eggNOG" id="COG0596">
    <property type="taxonomic scope" value="Bacteria"/>
</dbReference>
<feature type="domain" description="AB hydrolase-1" evidence="1">
    <location>
        <begin position="32"/>
        <end position="269"/>
    </location>
</feature>
<dbReference type="Pfam" id="PF00561">
    <property type="entry name" value="Abhydrolase_1"/>
    <property type="match status" value="1"/>
</dbReference>
<dbReference type="InterPro" id="IPR029058">
    <property type="entry name" value="AB_hydrolase_fold"/>
</dbReference>
<dbReference type="GO" id="GO:0016787">
    <property type="term" value="F:hydrolase activity"/>
    <property type="evidence" value="ECO:0007669"/>
    <property type="project" value="UniProtKB-KW"/>
</dbReference>
<proteinExistence type="predicted"/>
<dbReference type="ESTHER" id="decar-q47c70">
    <property type="family name" value="6_AlphaBeta_hydrolase"/>
</dbReference>
<dbReference type="Gene3D" id="3.40.50.1820">
    <property type="entry name" value="alpha/beta hydrolase"/>
    <property type="match status" value="1"/>
</dbReference>
<sequence length="284" mass="31310">MQFKQNTVQCIGPSGLHRMAYTEWGARDNPRVLVCVHGLTRNGRDFDALAEAMSAHYRVICPDVVGRGKSAHLRDPAAYAIPQYVADMVTLIARLNVDTVHWVGTSMGGLIGMALAAQEGTPIRKLVLNDVGPLITVESLHRIATYVGVDPVWPTFDEALAFVKLVSEPFGPLTEAQWHHLTETSVTQRADGRWAFRYDPRIAEPFKAAFADQDIDLWPLYGQISCPTLVIRGAESDLLTRDTWQKMSSCGPRAKLAEIAGVGHAPMFQSDDQIAVVREFLLSA</sequence>
<dbReference type="PANTHER" id="PTHR43798">
    <property type="entry name" value="MONOACYLGLYCEROL LIPASE"/>
    <property type="match status" value="1"/>
</dbReference>
<evidence type="ECO:0000313" key="2">
    <source>
        <dbReference type="EMBL" id="AAZ47561.1"/>
    </source>
</evidence>
<keyword evidence="2" id="KW-0378">Hydrolase</keyword>
<accession>Q47C70</accession>